<organism evidence="5 6">
    <name type="scientific">Colwellia psychrerythraea</name>
    <name type="common">Vibrio psychroerythus</name>
    <dbReference type="NCBI Taxonomy" id="28229"/>
    <lineage>
        <taxon>Bacteria</taxon>
        <taxon>Pseudomonadati</taxon>
        <taxon>Pseudomonadota</taxon>
        <taxon>Gammaproteobacteria</taxon>
        <taxon>Alteromonadales</taxon>
        <taxon>Colwelliaceae</taxon>
        <taxon>Colwellia</taxon>
    </lineage>
</organism>
<evidence type="ECO:0000313" key="5">
    <source>
        <dbReference type="EMBL" id="KGJ93913.1"/>
    </source>
</evidence>
<evidence type="ECO:0000259" key="4">
    <source>
        <dbReference type="Pfam" id="PF03543"/>
    </source>
</evidence>
<gene>
    <name evidence="5" type="ORF">GAB14E_2468</name>
</gene>
<keyword evidence="3" id="KW-0788">Thiol protease</keyword>
<dbReference type="EMBL" id="JQEC01000021">
    <property type="protein sequence ID" value="KGJ93913.1"/>
    <property type="molecule type" value="Genomic_DNA"/>
</dbReference>
<sequence length="195" mass="21473">MSSFKQFQDLVKSHGGKARKFDQGAGLSMRWTSMQTGLKAQDGVCAGLSIAFLGLDSIPDSKNLMDDKNTHLEKGVLVYAERIAQFGGNYSEGMSGFDQSISKVSMSRNSTLIKCQTPEGMAKCSLKSPSGRSFIKVKGHACAAITHKNDKSFIFFDPNLGFAKFDSSLKYVLFVKEFFALGLYGRTIFDLIYLK</sequence>
<dbReference type="OrthoDB" id="6401238at2"/>
<dbReference type="Proteomes" id="UP000029868">
    <property type="component" value="Unassembled WGS sequence"/>
</dbReference>
<evidence type="ECO:0000313" key="6">
    <source>
        <dbReference type="Proteomes" id="UP000029868"/>
    </source>
</evidence>
<dbReference type="AlphaFoldDB" id="A0A099KW79"/>
<proteinExistence type="predicted"/>
<dbReference type="Pfam" id="PF03543">
    <property type="entry name" value="Peptidase_C58"/>
    <property type="match status" value="1"/>
</dbReference>
<evidence type="ECO:0000256" key="1">
    <source>
        <dbReference type="ARBA" id="ARBA00022670"/>
    </source>
</evidence>
<keyword evidence="1" id="KW-0645">Protease</keyword>
<dbReference type="PATRIC" id="fig|28229.3.peg.2089"/>
<dbReference type="GO" id="GO:0006508">
    <property type="term" value="P:proteolysis"/>
    <property type="evidence" value="ECO:0007669"/>
    <property type="project" value="UniProtKB-KW"/>
</dbReference>
<dbReference type="Gene3D" id="3.90.70.20">
    <property type="match status" value="1"/>
</dbReference>
<comment type="caution">
    <text evidence="5">The sequence shown here is derived from an EMBL/GenBank/DDBJ whole genome shotgun (WGS) entry which is preliminary data.</text>
</comment>
<dbReference type="InterPro" id="IPR038765">
    <property type="entry name" value="Papain-like_cys_pep_sf"/>
</dbReference>
<dbReference type="InterPro" id="IPR006473">
    <property type="entry name" value="Peptidase_C58_Yopt"/>
</dbReference>
<reference evidence="5 6" key="1">
    <citation type="submission" date="2014-08" db="EMBL/GenBank/DDBJ databases">
        <title>Genomic and Phenotypic Diversity of Colwellia psychrerythraea strains from Disparate Marine Basins.</title>
        <authorList>
            <person name="Techtmann S.M."/>
            <person name="Stelling S.C."/>
            <person name="Utturkar S.M."/>
            <person name="Alshibli N."/>
            <person name="Harris A."/>
            <person name="Brown S.D."/>
            <person name="Hazen T.C."/>
        </authorList>
    </citation>
    <scope>NUCLEOTIDE SEQUENCE [LARGE SCALE GENOMIC DNA]</scope>
    <source>
        <strain evidence="5 6">GAB14E</strain>
    </source>
</reference>
<protein>
    <submittedName>
        <fullName evidence="5">Peptidase C58, YopT/NopT</fullName>
    </submittedName>
</protein>
<evidence type="ECO:0000256" key="3">
    <source>
        <dbReference type="ARBA" id="ARBA00022807"/>
    </source>
</evidence>
<accession>A0A099KW79</accession>
<dbReference type="GO" id="GO:0004197">
    <property type="term" value="F:cysteine-type endopeptidase activity"/>
    <property type="evidence" value="ECO:0007669"/>
    <property type="project" value="InterPro"/>
</dbReference>
<evidence type="ECO:0000256" key="2">
    <source>
        <dbReference type="ARBA" id="ARBA00022801"/>
    </source>
</evidence>
<dbReference type="SUPFAM" id="SSF54001">
    <property type="entry name" value="Cysteine proteinases"/>
    <property type="match status" value="1"/>
</dbReference>
<dbReference type="RefSeq" id="WP_033082127.1">
    <property type="nucleotide sequence ID" value="NZ_JQEC01000021.1"/>
</dbReference>
<name>A0A099KW79_COLPS</name>
<keyword evidence="2" id="KW-0378">Hydrolase</keyword>
<feature type="domain" description="Peptidase C58 YopT-type" evidence="4">
    <location>
        <begin position="134"/>
        <end position="180"/>
    </location>
</feature>